<name>A0A2P5Z2Z6_9XANT</name>
<proteinExistence type="predicted"/>
<sequence length="180" mass="20359">MDRALTPPLFAQVLGPAFAQLPPVLRALHTPSSQSRYVGQAMVQRGRHPLLPLCAWLVRLPRTGPATPVEVVFRADARGERWERRFGTHAMPSGLWLHRGRLRERLGAVVFEFALRVDGAGIEWRAARAWAFGVLPLPRRWLAGVHCREDQRDGRYAFVIAVTLPWIGPFIRYEGWLAPA</sequence>
<dbReference type="Proteomes" id="UP000247346">
    <property type="component" value="Unassembled WGS sequence"/>
</dbReference>
<dbReference type="OrthoDB" id="528778at2"/>
<protein>
    <submittedName>
        <fullName evidence="2">DUF4166 domain-containing protein</fullName>
    </submittedName>
</protein>
<feature type="domain" description="DUF4166" evidence="1">
    <location>
        <begin position="21"/>
        <end position="177"/>
    </location>
</feature>
<accession>A0A2P5Z2Z6</accession>
<comment type="caution">
    <text evidence="2">The sequence shown here is derived from an EMBL/GenBank/DDBJ whole genome shotgun (WGS) entry which is preliminary data.</text>
</comment>
<dbReference type="STRING" id="56458.SB85_00035"/>
<gene>
    <name evidence="2" type="ORF">XsacCFBP4641_11875</name>
</gene>
<organism evidence="2 3">
    <name type="scientific">Xanthomonas sacchari</name>
    <dbReference type="NCBI Taxonomy" id="56458"/>
    <lineage>
        <taxon>Bacteria</taxon>
        <taxon>Pseudomonadati</taxon>
        <taxon>Pseudomonadota</taxon>
        <taxon>Gammaproteobacteria</taxon>
        <taxon>Lysobacterales</taxon>
        <taxon>Lysobacteraceae</taxon>
        <taxon>Xanthomonas</taxon>
    </lineage>
</organism>
<evidence type="ECO:0000259" key="1">
    <source>
        <dbReference type="Pfam" id="PF13761"/>
    </source>
</evidence>
<reference evidence="2 3" key="1">
    <citation type="submission" date="2016-08" db="EMBL/GenBank/DDBJ databases">
        <authorList>
            <person name="Seilhamer J.J."/>
        </authorList>
    </citation>
    <scope>NUCLEOTIDE SEQUENCE [LARGE SCALE GENOMIC DNA]</scope>
    <source>
        <strain evidence="2 3">CFBP4641</strain>
    </source>
</reference>
<dbReference type="Pfam" id="PF13761">
    <property type="entry name" value="DUF4166"/>
    <property type="match status" value="1"/>
</dbReference>
<dbReference type="GeneID" id="93880109"/>
<dbReference type="InterPro" id="IPR025311">
    <property type="entry name" value="DUF4166"/>
</dbReference>
<evidence type="ECO:0000313" key="3">
    <source>
        <dbReference type="Proteomes" id="UP000247346"/>
    </source>
</evidence>
<dbReference type="AlphaFoldDB" id="A0A2P5Z2Z6"/>
<dbReference type="RefSeq" id="WP_010344374.1">
    <property type="nucleotide sequence ID" value="NZ_CP132343.1"/>
</dbReference>
<evidence type="ECO:0000313" key="2">
    <source>
        <dbReference type="EMBL" id="PPU82015.1"/>
    </source>
</evidence>
<dbReference type="EMBL" id="MDEK01000010">
    <property type="protein sequence ID" value="PPU82015.1"/>
    <property type="molecule type" value="Genomic_DNA"/>
</dbReference>